<organism evidence="1">
    <name type="scientific">marine sediment metagenome</name>
    <dbReference type="NCBI Taxonomy" id="412755"/>
    <lineage>
        <taxon>unclassified sequences</taxon>
        <taxon>metagenomes</taxon>
        <taxon>ecological metagenomes</taxon>
    </lineage>
</organism>
<dbReference type="AlphaFoldDB" id="X0RP86"/>
<comment type="caution">
    <text evidence="1">The sequence shown here is derived from an EMBL/GenBank/DDBJ whole genome shotgun (WGS) entry which is preliminary data.</text>
</comment>
<proteinExistence type="predicted"/>
<reference evidence="1" key="1">
    <citation type="journal article" date="2014" name="Front. Microbiol.">
        <title>High frequency of phylogenetically diverse reductive dehalogenase-homologous genes in deep subseafloor sedimentary metagenomes.</title>
        <authorList>
            <person name="Kawai M."/>
            <person name="Futagami T."/>
            <person name="Toyoda A."/>
            <person name="Takaki Y."/>
            <person name="Nishi S."/>
            <person name="Hori S."/>
            <person name="Arai W."/>
            <person name="Tsubouchi T."/>
            <person name="Morono Y."/>
            <person name="Uchiyama I."/>
            <person name="Ito T."/>
            <person name="Fujiyama A."/>
            <person name="Inagaki F."/>
            <person name="Takami H."/>
        </authorList>
    </citation>
    <scope>NUCLEOTIDE SEQUENCE</scope>
    <source>
        <strain evidence="1">Expedition CK06-06</strain>
    </source>
</reference>
<accession>X0RP86</accession>
<dbReference type="SUPFAM" id="SSF55961">
    <property type="entry name" value="Bet v1-like"/>
    <property type="match status" value="1"/>
</dbReference>
<evidence type="ECO:0008006" key="2">
    <source>
        <dbReference type="Google" id="ProtNLM"/>
    </source>
</evidence>
<name>X0RP86_9ZZZZ</name>
<sequence>FSEYSGTWEFKQADAGTEVVLDLSYEYDIPLIGSLIKGLLLKKMQQNCDSMLAAIKSKAEQ</sequence>
<dbReference type="InterPro" id="IPR023393">
    <property type="entry name" value="START-like_dom_sf"/>
</dbReference>
<protein>
    <recommendedName>
        <fullName evidence="2">Coenzyme Q-binding protein COQ10 START domain-containing protein</fullName>
    </recommendedName>
</protein>
<feature type="non-terminal residue" evidence="1">
    <location>
        <position position="1"/>
    </location>
</feature>
<evidence type="ECO:0000313" key="1">
    <source>
        <dbReference type="EMBL" id="GAF70593.1"/>
    </source>
</evidence>
<dbReference type="EMBL" id="BARS01005260">
    <property type="protein sequence ID" value="GAF70593.1"/>
    <property type="molecule type" value="Genomic_DNA"/>
</dbReference>
<gene>
    <name evidence="1" type="ORF">S01H1_10296</name>
</gene>
<dbReference type="Gene3D" id="3.30.530.20">
    <property type="match status" value="1"/>
</dbReference>